<reference evidence="5" key="1">
    <citation type="submission" date="2025-08" db="UniProtKB">
        <authorList>
            <consortium name="RefSeq"/>
        </authorList>
    </citation>
    <scope>IDENTIFICATION</scope>
</reference>
<dbReference type="GO" id="GO:0005737">
    <property type="term" value="C:cytoplasm"/>
    <property type="evidence" value="ECO:0007669"/>
    <property type="project" value="TreeGrafter"/>
</dbReference>
<dbReference type="InterPro" id="IPR002347">
    <property type="entry name" value="SDR_fam"/>
</dbReference>
<keyword evidence="4" id="KW-1185">Reference proteome</keyword>
<evidence type="ECO:0000313" key="5">
    <source>
        <dbReference type="RefSeq" id="XP_014474576.1"/>
    </source>
</evidence>
<dbReference type="AlphaFoldDB" id="A0A6P3X842"/>
<proteinExistence type="inferred from homology"/>
<dbReference type="Pfam" id="PF00106">
    <property type="entry name" value="adh_short"/>
    <property type="match status" value="1"/>
</dbReference>
<gene>
    <name evidence="5" type="primary">LOC106744382</name>
</gene>
<dbReference type="InterPro" id="IPR020904">
    <property type="entry name" value="Sc_DH/Rdtase_CS"/>
</dbReference>
<dbReference type="PANTHER" id="PTHR44229:SF8">
    <property type="entry name" value="ALCOHOL DEHYDROGENASE-RELATED"/>
    <property type="match status" value="1"/>
</dbReference>
<evidence type="ECO:0000313" key="4">
    <source>
        <dbReference type="Proteomes" id="UP000515204"/>
    </source>
</evidence>
<dbReference type="GO" id="GO:0016616">
    <property type="term" value="F:oxidoreductase activity, acting on the CH-OH group of donors, NAD or NADP as acceptor"/>
    <property type="evidence" value="ECO:0007669"/>
    <property type="project" value="TreeGrafter"/>
</dbReference>
<dbReference type="PRINTS" id="PR01167">
    <property type="entry name" value="INSADHFAMILY"/>
</dbReference>
<dbReference type="KEGG" id="dqu:106744382"/>
<dbReference type="Gene3D" id="3.40.50.720">
    <property type="entry name" value="NAD(P)-binding Rossmann-like Domain"/>
    <property type="match status" value="1"/>
</dbReference>
<dbReference type="PRINTS" id="PR00080">
    <property type="entry name" value="SDRFAMILY"/>
</dbReference>
<accession>A0A6P3X842</accession>
<evidence type="ECO:0000256" key="3">
    <source>
        <dbReference type="RuleBase" id="RU000363"/>
    </source>
</evidence>
<dbReference type="SUPFAM" id="SSF51735">
    <property type="entry name" value="NAD(P)-binding Rossmann-fold domains"/>
    <property type="match status" value="1"/>
</dbReference>
<evidence type="ECO:0000256" key="1">
    <source>
        <dbReference type="ARBA" id="ARBA00006484"/>
    </source>
</evidence>
<dbReference type="Proteomes" id="UP000515204">
    <property type="component" value="Unplaced"/>
</dbReference>
<dbReference type="PROSITE" id="PS00061">
    <property type="entry name" value="ADH_SHORT"/>
    <property type="match status" value="1"/>
</dbReference>
<dbReference type="RefSeq" id="XP_014474576.1">
    <property type="nucleotide sequence ID" value="XM_014619090.1"/>
</dbReference>
<organism evidence="4 5">
    <name type="scientific">Dinoponera quadriceps</name>
    <name type="common">South American ant</name>
    <dbReference type="NCBI Taxonomy" id="609295"/>
    <lineage>
        <taxon>Eukaryota</taxon>
        <taxon>Metazoa</taxon>
        <taxon>Ecdysozoa</taxon>
        <taxon>Arthropoda</taxon>
        <taxon>Hexapoda</taxon>
        <taxon>Insecta</taxon>
        <taxon>Pterygota</taxon>
        <taxon>Neoptera</taxon>
        <taxon>Endopterygota</taxon>
        <taxon>Hymenoptera</taxon>
        <taxon>Apocrita</taxon>
        <taxon>Aculeata</taxon>
        <taxon>Formicoidea</taxon>
        <taxon>Formicidae</taxon>
        <taxon>Ponerinae</taxon>
        <taxon>Ponerini</taxon>
        <taxon>Dinoponera</taxon>
    </lineage>
</organism>
<dbReference type="OrthoDB" id="417891at2759"/>
<dbReference type="FunFam" id="3.40.50.720:FF:000149">
    <property type="entry name" value="15-hydroxyprostaglandin dehydrogenase [NAD(+)]"/>
    <property type="match status" value="1"/>
</dbReference>
<dbReference type="PANTHER" id="PTHR44229">
    <property type="entry name" value="15-HYDROXYPROSTAGLANDIN DEHYDROGENASE [NAD(+)]"/>
    <property type="match status" value="1"/>
</dbReference>
<name>A0A6P3X842_DINQU</name>
<evidence type="ECO:0000256" key="2">
    <source>
        <dbReference type="ARBA" id="ARBA00023002"/>
    </source>
</evidence>
<protein>
    <submittedName>
        <fullName evidence="5">15-hydroxyprostaglandin dehydrogenase [NAD(+)]-like</fullName>
    </submittedName>
</protein>
<comment type="similarity">
    <text evidence="1 3">Belongs to the short-chain dehydrogenases/reductases (SDR) family.</text>
</comment>
<dbReference type="InterPro" id="IPR036291">
    <property type="entry name" value="NAD(P)-bd_dom_sf"/>
</dbReference>
<sequence length="264" mass="28162">MEIQEKIVLITGGANGIGYCTARELLRNGAKVIAIVDLADSNGENAVAELENEFGANHAIFLAGNVANVKELTACFNKAIESLGTLDIVINSAGIMNDTEWDSMVDVNYKGVVCGTILGLNHMGKHKGGKGGTIVNMSSIVGLSGNPIAPIYAGTKFAIIGFSSSLQTFYEKTGIRVLVICPGLTNTAMASKFMSSKVYAMDILDDEIAAKEMAAMESQSPEYVATAIVELIEKGENGTIFVCENNQPSYAVRLPFYRDLKDMV</sequence>
<keyword evidence="2" id="KW-0560">Oxidoreductase</keyword>
<dbReference type="GeneID" id="106744382"/>